<dbReference type="AlphaFoldDB" id="A7SBQ7"/>
<keyword evidence="1" id="KW-0472">Membrane</keyword>
<protein>
    <recommendedName>
        <fullName evidence="4">DUF885 domain-containing protein</fullName>
    </recommendedName>
</protein>
<feature type="transmembrane region" description="Helical" evidence="1">
    <location>
        <begin position="28"/>
        <end position="52"/>
    </location>
</feature>
<dbReference type="PhylomeDB" id="A7SBQ7"/>
<dbReference type="InParanoid" id="A7SBQ7"/>
<organism evidence="2 3">
    <name type="scientific">Nematostella vectensis</name>
    <name type="common">Starlet sea anemone</name>
    <dbReference type="NCBI Taxonomy" id="45351"/>
    <lineage>
        <taxon>Eukaryota</taxon>
        <taxon>Metazoa</taxon>
        <taxon>Cnidaria</taxon>
        <taxon>Anthozoa</taxon>
        <taxon>Hexacorallia</taxon>
        <taxon>Actiniaria</taxon>
        <taxon>Edwardsiidae</taxon>
        <taxon>Nematostella</taxon>
    </lineage>
</organism>
<dbReference type="InterPro" id="IPR010281">
    <property type="entry name" value="DUF885"/>
</dbReference>
<name>A7SBQ7_NEMVE</name>
<keyword evidence="1" id="KW-1133">Transmembrane helix</keyword>
<dbReference type="eggNOG" id="ENOG502QUES">
    <property type="taxonomic scope" value="Eukaryota"/>
</dbReference>
<sequence>MSGEFADVCQMDKISSARLGTPSMKRRTTIFTITIVCGIGVIFLITGIVLFAKSTRTVPQKSTRDHFCDYSVAAESIDLEKLLQKVQDAYYRLHPHLIYLKPKVTAKEVRTKYKAYDPLPVSIKERTEKAGALYEEIKSLGINTEKMKKRERKALSQVQFFLKHIFSTPYAGNYYAGDWMMGPDLFCYHPVCNLPYEIEGNLLYFAPSNVEEYEEFKDKLAELNQTIWRYRSNLELGVHSGMVGADVTCEAGLQAFAEVFPNVYRHGAGGILQESFVQAFLKPAFFIGMQNEIHQLLLWRKKYDGMSVGESMRTFMVDYLGTPIDMLYRFLKSDYKSHCVPSSVSSGLSKLPLPYVYTNGKPDTSKPTSRVLPTGEPLNGSRSYEIIMPYFTTNDMTPDEVYQVGLDALDKLYLEALKIAREITGNESNETAKAEFIKMLNQSEMFWSDAIPQNESDKRAHEICQSVDMAMKFCPTRWKAIQAWFKEARQVMSTLAEKTVTMFHFTGKKRTTPSCPVRLEPDFIPVSGAQSYMRSDGTCQSPATYFIPFFLDRPGPKYEEWSINAHEARPGHHTQDQGFVENFQDSCGGLVGWVEDMTRDSFTAFTEGWGLYAEYPLIAQDTDVYRNEPLQRYGMLKWQIWRALRLIVDTGLHHRGMTRQEALQKFAQYAWTTGDTAEKELTRYQSNPGQATAYMIGQRHIIRLREHAQSELGDMFNLKDFHFEILSQGTSPLSYLDAYIRNYVECVKNKMPSCGMKDLPAQEKPLVKDSTKTEKKRKDFVDLRKIAKPKRRQYI</sequence>
<dbReference type="Pfam" id="PF05960">
    <property type="entry name" value="DUF885"/>
    <property type="match status" value="1"/>
</dbReference>
<keyword evidence="1" id="KW-0812">Transmembrane</keyword>
<accession>A7SBQ7</accession>
<gene>
    <name evidence="2" type="ORF">NEMVEDRAFT_v1g209813</name>
</gene>
<evidence type="ECO:0000313" key="2">
    <source>
        <dbReference type="EMBL" id="EDO38833.1"/>
    </source>
</evidence>
<keyword evidence="3" id="KW-1185">Reference proteome</keyword>
<dbReference type="PANTHER" id="PTHR33361">
    <property type="entry name" value="GLR0591 PROTEIN"/>
    <property type="match status" value="1"/>
</dbReference>
<dbReference type="KEGG" id="nve:5510429"/>
<dbReference type="PANTHER" id="PTHR33361:SF2">
    <property type="entry name" value="DUF885 DOMAIN-CONTAINING PROTEIN"/>
    <property type="match status" value="1"/>
</dbReference>
<reference evidence="2 3" key="1">
    <citation type="journal article" date="2007" name="Science">
        <title>Sea anemone genome reveals ancestral eumetazoan gene repertoire and genomic organization.</title>
        <authorList>
            <person name="Putnam N.H."/>
            <person name="Srivastava M."/>
            <person name="Hellsten U."/>
            <person name="Dirks B."/>
            <person name="Chapman J."/>
            <person name="Salamov A."/>
            <person name="Terry A."/>
            <person name="Shapiro H."/>
            <person name="Lindquist E."/>
            <person name="Kapitonov V.V."/>
            <person name="Jurka J."/>
            <person name="Genikhovich G."/>
            <person name="Grigoriev I.V."/>
            <person name="Lucas S.M."/>
            <person name="Steele R.E."/>
            <person name="Finnerty J.R."/>
            <person name="Technau U."/>
            <person name="Martindale M.Q."/>
            <person name="Rokhsar D.S."/>
        </authorList>
    </citation>
    <scope>NUCLEOTIDE SEQUENCE [LARGE SCALE GENOMIC DNA]</scope>
    <source>
        <strain evidence="3">CH2 X CH6</strain>
    </source>
</reference>
<proteinExistence type="predicted"/>
<evidence type="ECO:0008006" key="4">
    <source>
        <dbReference type="Google" id="ProtNLM"/>
    </source>
</evidence>
<dbReference type="Proteomes" id="UP000001593">
    <property type="component" value="Unassembled WGS sequence"/>
</dbReference>
<dbReference type="OrthoDB" id="5959877at2759"/>
<evidence type="ECO:0000313" key="3">
    <source>
        <dbReference type="Proteomes" id="UP000001593"/>
    </source>
</evidence>
<dbReference type="OMA" id="RAHEICQ"/>
<dbReference type="HOGENOM" id="CLU_019486_0_0_1"/>
<evidence type="ECO:0000256" key="1">
    <source>
        <dbReference type="SAM" id="Phobius"/>
    </source>
</evidence>
<dbReference type="EMBL" id="DS469618">
    <property type="protein sequence ID" value="EDO38833.1"/>
    <property type="molecule type" value="Genomic_DNA"/>
</dbReference>